<dbReference type="Proteomes" id="UP000053342">
    <property type="component" value="Unassembled WGS sequence"/>
</dbReference>
<dbReference type="VEuPathDB" id="FungiDB:PV06_07251"/>
<name>A0A0D2AP37_9EURO</name>
<dbReference type="InterPro" id="IPR009003">
    <property type="entry name" value="Peptidase_S1_PA"/>
</dbReference>
<evidence type="ECO:0000313" key="2">
    <source>
        <dbReference type="EMBL" id="KIW41721.1"/>
    </source>
</evidence>
<feature type="compositionally biased region" description="Basic and acidic residues" evidence="1">
    <location>
        <begin position="1"/>
        <end position="20"/>
    </location>
</feature>
<feature type="compositionally biased region" description="Low complexity" evidence="1">
    <location>
        <begin position="27"/>
        <end position="46"/>
    </location>
</feature>
<dbReference type="GeneID" id="27359325"/>
<reference evidence="2 3" key="1">
    <citation type="submission" date="2015-01" db="EMBL/GenBank/DDBJ databases">
        <title>The Genome Sequence of Exophiala oligosperma CBS72588.</title>
        <authorList>
            <consortium name="The Broad Institute Genomics Platform"/>
            <person name="Cuomo C."/>
            <person name="de Hoog S."/>
            <person name="Gorbushina A."/>
            <person name="Stielow B."/>
            <person name="Teixiera M."/>
            <person name="Abouelleil A."/>
            <person name="Chapman S.B."/>
            <person name="Priest M."/>
            <person name="Young S.K."/>
            <person name="Wortman J."/>
            <person name="Nusbaum C."/>
            <person name="Birren B."/>
        </authorList>
    </citation>
    <scope>NUCLEOTIDE SEQUENCE [LARGE SCALE GENOMIC DNA]</scope>
    <source>
        <strain evidence="2 3">CBS 72588</strain>
    </source>
</reference>
<evidence type="ECO:0008006" key="4">
    <source>
        <dbReference type="Google" id="ProtNLM"/>
    </source>
</evidence>
<sequence length="459" mass="51943">MPDKNFQDMDKKEKQPEKGMDTTNIVPSSQGPSPSTQPPSTTSRSEPNTEQAPDPDHPVHCQSCGLEYYYVGGLSHNHLKDWKPEPKNDTRKDKKMDHGQPSSRFATSDDTNKDEMNHGLPSPRYTTFSGVTLDQALPGQISAFHFLENDGDRLHWSEEWDTVANKVGGLERLQQFLRIGLAAVRVKVENNHLSGENAQTTHLSGFRLSRDLVVTCAHFTEWEGGNDVEHYLTEKNGLCHAIQAQDVAGDNHVNRFVLRLHAIHKEWDIAIFRITCRPQNDHKNVVVEVSDLYLDTPQGRGSLINASQMPYWSVGYNVVQDMEEFKTVFGMFFNRRQDREKARIRQDYNFSADNPPESTFLKQDRRTVSFGTHIGHAENAKPYQKCVELSAWHGRSGSMVCTVIGGKARIIGMIQGGNPESDCNHFVLLNTEMQQWLNAATAPCVNADQQEKNRRIVMK</sequence>
<feature type="compositionally biased region" description="Polar residues" evidence="1">
    <location>
        <begin position="100"/>
        <end position="109"/>
    </location>
</feature>
<evidence type="ECO:0000256" key="1">
    <source>
        <dbReference type="SAM" id="MobiDB-lite"/>
    </source>
</evidence>
<dbReference type="EMBL" id="KN847337">
    <property type="protein sequence ID" value="KIW41721.1"/>
    <property type="molecule type" value="Genomic_DNA"/>
</dbReference>
<evidence type="ECO:0000313" key="3">
    <source>
        <dbReference type="Proteomes" id="UP000053342"/>
    </source>
</evidence>
<protein>
    <recommendedName>
        <fullName evidence="4">Peptidase S1 domain-containing protein</fullName>
    </recommendedName>
</protein>
<keyword evidence="3" id="KW-1185">Reference proteome</keyword>
<dbReference type="RefSeq" id="XP_016261937.1">
    <property type="nucleotide sequence ID" value="XM_016408457.1"/>
</dbReference>
<dbReference type="HOGENOM" id="CLU_063490_0_0_1"/>
<feature type="region of interest" description="Disordered" evidence="1">
    <location>
        <begin position="77"/>
        <end position="120"/>
    </location>
</feature>
<dbReference type="AlphaFoldDB" id="A0A0D2AP37"/>
<dbReference type="SUPFAM" id="SSF50494">
    <property type="entry name" value="Trypsin-like serine proteases"/>
    <property type="match status" value="1"/>
</dbReference>
<dbReference type="OrthoDB" id="4120608at2759"/>
<organism evidence="2 3">
    <name type="scientific">Exophiala oligosperma</name>
    <dbReference type="NCBI Taxonomy" id="215243"/>
    <lineage>
        <taxon>Eukaryota</taxon>
        <taxon>Fungi</taxon>
        <taxon>Dikarya</taxon>
        <taxon>Ascomycota</taxon>
        <taxon>Pezizomycotina</taxon>
        <taxon>Eurotiomycetes</taxon>
        <taxon>Chaetothyriomycetidae</taxon>
        <taxon>Chaetothyriales</taxon>
        <taxon>Herpotrichiellaceae</taxon>
        <taxon>Exophiala</taxon>
    </lineage>
</organism>
<feature type="region of interest" description="Disordered" evidence="1">
    <location>
        <begin position="1"/>
        <end position="60"/>
    </location>
</feature>
<proteinExistence type="predicted"/>
<gene>
    <name evidence="2" type="ORF">PV06_07251</name>
</gene>
<accession>A0A0D2AP37</accession>
<feature type="compositionally biased region" description="Basic and acidic residues" evidence="1">
    <location>
        <begin position="78"/>
        <end position="98"/>
    </location>
</feature>